<dbReference type="Gene3D" id="1.50.10.20">
    <property type="match status" value="1"/>
</dbReference>
<proteinExistence type="predicted"/>
<dbReference type="Proteomes" id="UP000073492">
    <property type="component" value="Unassembled WGS sequence"/>
</dbReference>
<sequence length="366" mass="40273">MLALRMSKGVTFASLMVLAMSSPTKRALSMSDAEGAYAQLQDWYSSSTGLWQDAGWWQCANVLTTISNLAMIRDQIKDDVFAVQQATFTSARQQDEQFIGQRFINNYYDDEGWWALGWIASYDISGNPQYLAMAESIFADMRTTFGKTNCSSNRGGTGGIFWNRDQTYVNAIANELFFSVAAALANRVSSKDYLNIAQQQWKWFQGSGMINSDGNINDGLTGDCRNNGDTVWSYNQGVILGGLVELSKATRDGSHISSAQHIADAAIGLLAPFGVLQDQCEQNGRTCDSDQTQFKGIFARNLMYLHRAAPSSKYASFFSENANSILTRNTNDGKFGLRWTGPFVAPANVSTHSSSMDCLIASLSTR</sequence>
<dbReference type="InterPro" id="IPR053169">
    <property type="entry name" value="MUG_Protein"/>
</dbReference>
<name>A0A139I5R6_9PEZI</name>
<dbReference type="GO" id="GO:0005975">
    <property type="term" value="P:carbohydrate metabolic process"/>
    <property type="evidence" value="ECO:0007669"/>
    <property type="project" value="InterPro"/>
</dbReference>
<keyword evidence="3" id="KW-1185">Reference proteome</keyword>
<dbReference type="AlphaFoldDB" id="A0A139I5R6"/>
<comment type="caution">
    <text evidence="2">The sequence shown here is derived from an EMBL/GenBank/DDBJ whole genome shotgun (WGS) entry which is preliminary data.</text>
</comment>
<reference evidence="2 3" key="1">
    <citation type="submission" date="2015-07" db="EMBL/GenBank/DDBJ databases">
        <title>Comparative genomics of the Sigatoka disease complex on banana suggests a link between parallel evolutionary changes in Pseudocercospora fijiensis and Pseudocercospora eumusae and increased virulence on the banana host.</title>
        <authorList>
            <person name="Chang T.-C."/>
            <person name="Salvucci A."/>
            <person name="Crous P.W."/>
            <person name="Stergiopoulos I."/>
        </authorList>
    </citation>
    <scope>NUCLEOTIDE SEQUENCE [LARGE SCALE GENOMIC DNA]</scope>
    <source>
        <strain evidence="2 3">CBS 116634</strain>
    </source>
</reference>
<dbReference type="EMBL" id="LFZO01000293">
    <property type="protein sequence ID" value="KXT09989.1"/>
    <property type="molecule type" value="Genomic_DNA"/>
</dbReference>
<dbReference type="PANTHER" id="PTHR47791">
    <property type="entry name" value="MEIOTICALLY UP-REGULATED GENE 191 PROTEIN"/>
    <property type="match status" value="1"/>
</dbReference>
<keyword evidence="1" id="KW-0732">Signal</keyword>
<dbReference type="PANTHER" id="PTHR47791:SF1">
    <property type="entry name" value="ENDO MANNANASE, GH76 FAMILY (EUROFUNG)"/>
    <property type="match status" value="1"/>
</dbReference>
<accession>A0A139I5R6</accession>
<evidence type="ECO:0008006" key="4">
    <source>
        <dbReference type="Google" id="ProtNLM"/>
    </source>
</evidence>
<protein>
    <recommendedName>
        <fullName evidence="4">Mannan endo-1,6-alpha-mannosidase</fullName>
    </recommendedName>
</protein>
<dbReference type="SUPFAM" id="SSF48208">
    <property type="entry name" value="Six-hairpin glycosidases"/>
    <property type="match status" value="1"/>
</dbReference>
<gene>
    <name evidence="2" type="ORF">AC579_9369</name>
</gene>
<feature type="signal peptide" evidence="1">
    <location>
        <begin position="1"/>
        <end position="21"/>
    </location>
</feature>
<feature type="chain" id="PRO_5007297165" description="Mannan endo-1,6-alpha-mannosidase" evidence="1">
    <location>
        <begin position="22"/>
        <end position="366"/>
    </location>
</feature>
<evidence type="ECO:0000256" key="1">
    <source>
        <dbReference type="SAM" id="SignalP"/>
    </source>
</evidence>
<dbReference type="InterPro" id="IPR008928">
    <property type="entry name" value="6-hairpin_glycosidase_sf"/>
</dbReference>
<dbReference type="OrthoDB" id="9984024at2759"/>
<organism evidence="2 3">
    <name type="scientific">Pseudocercospora musae</name>
    <dbReference type="NCBI Taxonomy" id="113226"/>
    <lineage>
        <taxon>Eukaryota</taxon>
        <taxon>Fungi</taxon>
        <taxon>Dikarya</taxon>
        <taxon>Ascomycota</taxon>
        <taxon>Pezizomycotina</taxon>
        <taxon>Dothideomycetes</taxon>
        <taxon>Dothideomycetidae</taxon>
        <taxon>Mycosphaerellales</taxon>
        <taxon>Mycosphaerellaceae</taxon>
        <taxon>Pseudocercospora</taxon>
    </lineage>
</organism>
<dbReference type="InterPro" id="IPR005198">
    <property type="entry name" value="Glyco_hydro_76"/>
</dbReference>
<dbReference type="STRING" id="113226.A0A139I5R6"/>
<evidence type="ECO:0000313" key="3">
    <source>
        <dbReference type="Proteomes" id="UP000073492"/>
    </source>
</evidence>
<evidence type="ECO:0000313" key="2">
    <source>
        <dbReference type="EMBL" id="KXT09989.1"/>
    </source>
</evidence>
<dbReference type="Pfam" id="PF03663">
    <property type="entry name" value="Glyco_hydro_76"/>
    <property type="match status" value="1"/>
</dbReference>